<feature type="compositionally biased region" description="Basic and acidic residues" evidence="1">
    <location>
        <begin position="127"/>
        <end position="143"/>
    </location>
</feature>
<dbReference type="EMBL" id="UYJE01000762">
    <property type="protein sequence ID" value="VDH96127.1"/>
    <property type="molecule type" value="Genomic_DNA"/>
</dbReference>
<keyword evidence="3" id="KW-1185">Reference proteome</keyword>
<dbReference type="OrthoDB" id="6065410at2759"/>
<feature type="compositionally biased region" description="Basic and acidic residues" evidence="1">
    <location>
        <begin position="70"/>
        <end position="83"/>
    </location>
</feature>
<dbReference type="AlphaFoldDB" id="A0A8B6BUM0"/>
<reference evidence="2" key="1">
    <citation type="submission" date="2018-11" db="EMBL/GenBank/DDBJ databases">
        <authorList>
            <person name="Alioto T."/>
            <person name="Alioto T."/>
        </authorList>
    </citation>
    <scope>NUCLEOTIDE SEQUENCE</scope>
</reference>
<protein>
    <submittedName>
        <fullName evidence="2">Uncharacterized protein</fullName>
    </submittedName>
</protein>
<dbReference type="Gene3D" id="2.10.22.10">
    <property type="entry name" value="Antistasin, domain 1"/>
    <property type="match status" value="1"/>
</dbReference>
<evidence type="ECO:0000313" key="2">
    <source>
        <dbReference type="EMBL" id="VDH96127.1"/>
    </source>
</evidence>
<comment type="caution">
    <text evidence="2">The sequence shown here is derived from an EMBL/GenBank/DDBJ whole genome shotgun (WGS) entry which is preliminary data.</text>
</comment>
<evidence type="ECO:0000256" key="1">
    <source>
        <dbReference type="SAM" id="MobiDB-lite"/>
    </source>
</evidence>
<proteinExistence type="predicted"/>
<feature type="region of interest" description="Disordered" evidence="1">
    <location>
        <begin position="69"/>
        <end position="153"/>
    </location>
</feature>
<dbReference type="Proteomes" id="UP000596742">
    <property type="component" value="Unassembled WGS sequence"/>
</dbReference>
<name>A0A8B6BUM0_MYTGA</name>
<accession>A0A8B6BUM0</accession>
<organism evidence="2 3">
    <name type="scientific">Mytilus galloprovincialis</name>
    <name type="common">Mediterranean mussel</name>
    <dbReference type="NCBI Taxonomy" id="29158"/>
    <lineage>
        <taxon>Eukaryota</taxon>
        <taxon>Metazoa</taxon>
        <taxon>Spiralia</taxon>
        <taxon>Lophotrochozoa</taxon>
        <taxon>Mollusca</taxon>
        <taxon>Bivalvia</taxon>
        <taxon>Autobranchia</taxon>
        <taxon>Pteriomorphia</taxon>
        <taxon>Mytilida</taxon>
        <taxon>Mytiloidea</taxon>
        <taxon>Mytilidae</taxon>
        <taxon>Mytilinae</taxon>
        <taxon>Mytilus</taxon>
    </lineage>
</organism>
<evidence type="ECO:0000313" key="3">
    <source>
        <dbReference type="Proteomes" id="UP000596742"/>
    </source>
</evidence>
<gene>
    <name evidence="2" type="ORF">MGAL_10B060702</name>
</gene>
<sequence>MGFPESFLDCAIVQGCENEACPKNMYCCSTHKCGNMCLCKRDPERCNLFCHDGYILGANGCPECACRKKSQNEDIRRKGDYGRQVEGGDYGRQVEGDYGRQVEGGDYGRQVEGGDYGRQVEGGDYGRQARREEKGAPRADLNDIGRGNKKKKF</sequence>